<dbReference type="AlphaFoldDB" id="A0A9K3HIV7"/>
<evidence type="ECO:0000313" key="2">
    <source>
        <dbReference type="Proteomes" id="UP000215914"/>
    </source>
</evidence>
<keyword evidence="2" id="KW-1185">Reference proteome</keyword>
<reference evidence="1" key="1">
    <citation type="journal article" date="2017" name="Nature">
        <title>The sunflower genome provides insights into oil metabolism, flowering and Asterid evolution.</title>
        <authorList>
            <person name="Badouin H."/>
            <person name="Gouzy J."/>
            <person name="Grassa C.J."/>
            <person name="Murat F."/>
            <person name="Staton S.E."/>
            <person name="Cottret L."/>
            <person name="Lelandais-Briere C."/>
            <person name="Owens G.L."/>
            <person name="Carrere S."/>
            <person name="Mayjonade B."/>
            <person name="Legrand L."/>
            <person name="Gill N."/>
            <person name="Kane N.C."/>
            <person name="Bowers J.E."/>
            <person name="Hubner S."/>
            <person name="Bellec A."/>
            <person name="Berard A."/>
            <person name="Berges H."/>
            <person name="Blanchet N."/>
            <person name="Boniface M.C."/>
            <person name="Brunel D."/>
            <person name="Catrice O."/>
            <person name="Chaidir N."/>
            <person name="Claudel C."/>
            <person name="Donnadieu C."/>
            <person name="Faraut T."/>
            <person name="Fievet G."/>
            <person name="Helmstetter N."/>
            <person name="King M."/>
            <person name="Knapp S.J."/>
            <person name="Lai Z."/>
            <person name="Le Paslier M.C."/>
            <person name="Lippi Y."/>
            <person name="Lorenzon L."/>
            <person name="Mandel J.R."/>
            <person name="Marage G."/>
            <person name="Marchand G."/>
            <person name="Marquand E."/>
            <person name="Bret-Mestries E."/>
            <person name="Morien E."/>
            <person name="Nambeesan S."/>
            <person name="Nguyen T."/>
            <person name="Pegot-Espagnet P."/>
            <person name="Pouilly N."/>
            <person name="Raftis F."/>
            <person name="Sallet E."/>
            <person name="Schiex T."/>
            <person name="Thomas J."/>
            <person name="Vandecasteele C."/>
            <person name="Vares D."/>
            <person name="Vear F."/>
            <person name="Vautrin S."/>
            <person name="Crespi M."/>
            <person name="Mangin B."/>
            <person name="Burke J.M."/>
            <person name="Salse J."/>
            <person name="Munos S."/>
            <person name="Vincourt P."/>
            <person name="Rieseberg L.H."/>
            <person name="Langlade N.B."/>
        </authorList>
    </citation>
    <scope>NUCLEOTIDE SEQUENCE</scope>
    <source>
        <tissue evidence="1">Leaves</tissue>
    </source>
</reference>
<protein>
    <submittedName>
        <fullName evidence="1">Uncharacterized protein</fullName>
    </submittedName>
</protein>
<dbReference type="EMBL" id="MNCJ02000327">
    <property type="protein sequence ID" value="KAF5779159.1"/>
    <property type="molecule type" value="Genomic_DNA"/>
</dbReference>
<accession>A0A9K3HIV7</accession>
<name>A0A9K3HIV7_HELAN</name>
<dbReference type="Gramene" id="mRNA:HanXRQr2_Chr12g0556051">
    <property type="protein sequence ID" value="CDS:HanXRQr2_Chr12g0556051.1"/>
    <property type="gene ID" value="HanXRQr2_Chr12g0556051"/>
</dbReference>
<gene>
    <name evidence="1" type="ORF">HanXRQr2_Chr12g0556051</name>
</gene>
<dbReference type="Proteomes" id="UP000215914">
    <property type="component" value="Unassembled WGS sequence"/>
</dbReference>
<evidence type="ECO:0000313" key="1">
    <source>
        <dbReference type="EMBL" id="KAF5779159.1"/>
    </source>
</evidence>
<comment type="caution">
    <text evidence="1">The sequence shown here is derived from an EMBL/GenBank/DDBJ whole genome shotgun (WGS) entry which is preliminary data.</text>
</comment>
<proteinExistence type="predicted"/>
<reference evidence="1" key="2">
    <citation type="submission" date="2020-06" db="EMBL/GenBank/DDBJ databases">
        <title>Helianthus annuus Genome sequencing and assembly Release 2.</title>
        <authorList>
            <person name="Gouzy J."/>
            <person name="Langlade N."/>
            <person name="Munos S."/>
        </authorList>
    </citation>
    <scope>NUCLEOTIDE SEQUENCE</scope>
    <source>
        <tissue evidence="1">Leaves</tissue>
    </source>
</reference>
<organism evidence="1 2">
    <name type="scientific">Helianthus annuus</name>
    <name type="common">Common sunflower</name>
    <dbReference type="NCBI Taxonomy" id="4232"/>
    <lineage>
        <taxon>Eukaryota</taxon>
        <taxon>Viridiplantae</taxon>
        <taxon>Streptophyta</taxon>
        <taxon>Embryophyta</taxon>
        <taxon>Tracheophyta</taxon>
        <taxon>Spermatophyta</taxon>
        <taxon>Magnoliopsida</taxon>
        <taxon>eudicotyledons</taxon>
        <taxon>Gunneridae</taxon>
        <taxon>Pentapetalae</taxon>
        <taxon>asterids</taxon>
        <taxon>campanulids</taxon>
        <taxon>Asterales</taxon>
        <taxon>Asteraceae</taxon>
        <taxon>Asteroideae</taxon>
        <taxon>Heliantheae alliance</taxon>
        <taxon>Heliantheae</taxon>
        <taxon>Helianthus</taxon>
    </lineage>
</organism>
<sequence length="55" mass="6386">MTRVIACFTSNPLYILPYLLHNLSKIKLNLSFSLLPPKPFTLFSLYLHLFATLFL</sequence>